<sequence>MSDETAETTAAETRTADTTAAETTTADTTAPEAALTGQAPAEASATASSMPAPATKDPRLPRLTQVPAFRDFMATGWGTPDRTPPTVDGVAAASAQHRERLSGAFPGRTLVVAAGRAPVRSNDAYYEFRPDSNFFWLTGCTAEDAVVVLFARGSGHDAVLYVPAPAYPGETGFFADAAHGELWVGSAPGFGDWAEALQVTVRDLASLDADLAGERDVLATLAGAHVHEALTGVQASAVLWQTLSELRMIKDDWELGQLRHAIDATVGGFEAVIGQFDQAIAGGGERWLQGTFDRHARTHGNGVGYSTIVGSGAHAPTLHWVRCDGDVNEGEAILLDMGVEARSFYTADVTRTFPVSGTWSPEQRAVHDLVERSHRAGLAAVGPGRAWTDFHTAAMEVIAQGLDDWGLLPVSVDEALSAEGQQHRRYLVCGIGHHLGLDVHDCAKSSYDAYQGSTMQAGMVLTVEPGLYFHSFDETVPPELRGIGVRLEDDILVTPSGSDVLSEALPIDASGIEEWMRRHRATPTGSRTAG</sequence>
<keyword evidence="11" id="KW-1185">Reference proteome</keyword>
<evidence type="ECO:0000256" key="2">
    <source>
        <dbReference type="ARBA" id="ARBA00001936"/>
    </source>
</evidence>
<dbReference type="EMBL" id="FUZP01000001">
    <property type="protein sequence ID" value="SKC46476.1"/>
    <property type="molecule type" value="Genomic_DNA"/>
</dbReference>
<dbReference type="Gene3D" id="3.40.350.10">
    <property type="entry name" value="Creatinase/prolidase N-terminal domain"/>
    <property type="match status" value="1"/>
</dbReference>
<dbReference type="InterPro" id="IPR052433">
    <property type="entry name" value="X-Pro_dipept-like"/>
</dbReference>
<evidence type="ECO:0000256" key="3">
    <source>
        <dbReference type="ARBA" id="ARBA00008766"/>
    </source>
</evidence>
<proteinExistence type="inferred from homology"/>
<dbReference type="PANTHER" id="PTHR43226">
    <property type="entry name" value="XAA-PRO AMINOPEPTIDASE 3"/>
    <property type="match status" value="1"/>
</dbReference>
<evidence type="ECO:0000256" key="5">
    <source>
        <dbReference type="ARBA" id="ARBA00022723"/>
    </source>
</evidence>
<dbReference type="AlphaFoldDB" id="A0A1T5J530"/>
<feature type="compositionally biased region" description="Low complexity" evidence="8">
    <location>
        <begin position="7"/>
        <end position="54"/>
    </location>
</feature>
<evidence type="ECO:0000256" key="1">
    <source>
        <dbReference type="ARBA" id="ARBA00001424"/>
    </source>
</evidence>
<dbReference type="InterPro" id="IPR036005">
    <property type="entry name" value="Creatinase/aminopeptidase-like"/>
</dbReference>
<dbReference type="InterPro" id="IPR007865">
    <property type="entry name" value="Aminopep_P_N"/>
</dbReference>
<keyword evidence="10" id="KW-0645">Protease</keyword>
<dbReference type="SUPFAM" id="SSF53092">
    <property type="entry name" value="Creatinase/prolidase N-terminal domain"/>
    <property type="match status" value="1"/>
</dbReference>
<dbReference type="GO" id="GO:0005829">
    <property type="term" value="C:cytosol"/>
    <property type="evidence" value="ECO:0007669"/>
    <property type="project" value="TreeGrafter"/>
</dbReference>
<accession>A0A1T5J530</accession>
<dbReference type="GO" id="GO:0070006">
    <property type="term" value="F:metalloaminopeptidase activity"/>
    <property type="evidence" value="ECO:0007669"/>
    <property type="project" value="InterPro"/>
</dbReference>
<evidence type="ECO:0000256" key="8">
    <source>
        <dbReference type="SAM" id="MobiDB-lite"/>
    </source>
</evidence>
<evidence type="ECO:0000256" key="6">
    <source>
        <dbReference type="ARBA" id="ARBA00022801"/>
    </source>
</evidence>
<dbReference type="InterPro" id="IPR029149">
    <property type="entry name" value="Creatin/AminoP/Spt16_N"/>
</dbReference>
<dbReference type="CDD" id="cd01087">
    <property type="entry name" value="Prolidase"/>
    <property type="match status" value="1"/>
</dbReference>
<evidence type="ECO:0000259" key="9">
    <source>
        <dbReference type="SMART" id="SM01011"/>
    </source>
</evidence>
<feature type="region of interest" description="Disordered" evidence="8">
    <location>
        <begin position="1"/>
        <end position="62"/>
    </location>
</feature>
<dbReference type="SMART" id="SM01011">
    <property type="entry name" value="AMP_N"/>
    <property type="match status" value="1"/>
</dbReference>
<comment type="catalytic activity">
    <reaction evidence="1">
        <text>Release of any N-terminal amino acid, including proline, that is linked to proline, even from a dipeptide or tripeptide.</text>
        <dbReference type="EC" id="3.4.11.9"/>
    </reaction>
</comment>
<keyword evidence="5" id="KW-0479">Metal-binding</keyword>
<dbReference type="EC" id="3.4.11.9" evidence="4"/>
<keyword evidence="6" id="KW-0378">Hydrolase</keyword>
<evidence type="ECO:0000313" key="10">
    <source>
        <dbReference type="EMBL" id="SKC46476.1"/>
    </source>
</evidence>
<evidence type="ECO:0000256" key="4">
    <source>
        <dbReference type="ARBA" id="ARBA00012574"/>
    </source>
</evidence>
<dbReference type="Gene3D" id="3.90.230.10">
    <property type="entry name" value="Creatinase/methionine aminopeptidase superfamily"/>
    <property type="match status" value="1"/>
</dbReference>
<gene>
    <name evidence="10" type="ORF">SAMN06309945_1227</name>
</gene>
<evidence type="ECO:0000256" key="7">
    <source>
        <dbReference type="ARBA" id="ARBA00023211"/>
    </source>
</evidence>
<feature type="domain" description="Aminopeptidase P N-terminal" evidence="9">
    <location>
        <begin position="92"/>
        <end position="228"/>
    </location>
</feature>
<protein>
    <recommendedName>
        <fullName evidence="4">Xaa-Pro aminopeptidase</fullName>
        <ecNumber evidence="4">3.4.11.9</ecNumber>
    </recommendedName>
</protein>
<comment type="similarity">
    <text evidence="3">Belongs to the peptidase M24B family.</text>
</comment>
<keyword evidence="7" id="KW-0464">Manganese</keyword>
<keyword evidence="10" id="KW-0031">Aminopeptidase</keyword>
<organism evidence="10 11">
    <name type="scientific">Okibacterium fritillariae</name>
    <dbReference type="NCBI Taxonomy" id="123320"/>
    <lineage>
        <taxon>Bacteria</taxon>
        <taxon>Bacillati</taxon>
        <taxon>Actinomycetota</taxon>
        <taxon>Actinomycetes</taxon>
        <taxon>Micrococcales</taxon>
        <taxon>Microbacteriaceae</taxon>
        <taxon>Okibacterium</taxon>
    </lineage>
</organism>
<name>A0A1T5J530_9MICO</name>
<evidence type="ECO:0000313" key="11">
    <source>
        <dbReference type="Proteomes" id="UP000190857"/>
    </source>
</evidence>
<reference evidence="10 11" key="1">
    <citation type="submission" date="2017-02" db="EMBL/GenBank/DDBJ databases">
        <authorList>
            <person name="Peterson S.W."/>
        </authorList>
    </citation>
    <scope>NUCLEOTIDE SEQUENCE [LARGE SCALE GENOMIC DNA]</scope>
    <source>
        <strain evidence="10 11">VKM Ac-2059</strain>
    </source>
</reference>
<dbReference type="GO" id="GO:0006508">
    <property type="term" value="P:proteolysis"/>
    <property type="evidence" value="ECO:0007669"/>
    <property type="project" value="TreeGrafter"/>
</dbReference>
<dbReference type="Proteomes" id="UP000190857">
    <property type="component" value="Unassembled WGS sequence"/>
</dbReference>
<dbReference type="PANTHER" id="PTHR43226:SF4">
    <property type="entry name" value="XAA-PRO AMINOPEPTIDASE 3"/>
    <property type="match status" value="1"/>
</dbReference>
<dbReference type="Pfam" id="PF00557">
    <property type="entry name" value="Peptidase_M24"/>
    <property type="match status" value="1"/>
</dbReference>
<dbReference type="Pfam" id="PF05195">
    <property type="entry name" value="AMP_N"/>
    <property type="match status" value="1"/>
</dbReference>
<dbReference type="GO" id="GO:0030145">
    <property type="term" value="F:manganese ion binding"/>
    <property type="evidence" value="ECO:0007669"/>
    <property type="project" value="InterPro"/>
</dbReference>
<dbReference type="STRING" id="123320.SAMN06309945_1227"/>
<dbReference type="SUPFAM" id="SSF55920">
    <property type="entry name" value="Creatinase/aminopeptidase"/>
    <property type="match status" value="1"/>
</dbReference>
<dbReference type="InterPro" id="IPR000994">
    <property type="entry name" value="Pept_M24"/>
</dbReference>
<comment type="cofactor">
    <cofactor evidence="2">
        <name>Mn(2+)</name>
        <dbReference type="ChEBI" id="CHEBI:29035"/>
    </cofactor>
</comment>